<dbReference type="AlphaFoldDB" id="A0A1X6NEN2"/>
<name>A0A1X6NEN2_9APHY</name>
<dbReference type="Proteomes" id="UP000194127">
    <property type="component" value="Unassembled WGS sequence"/>
</dbReference>
<protein>
    <submittedName>
        <fullName evidence="2">Uncharacterized protein</fullName>
    </submittedName>
</protein>
<feature type="compositionally biased region" description="Polar residues" evidence="1">
    <location>
        <begin position="112"/>
        <end position="131"/>
    </location>
</feature>
<evidence type="ECO:0000313" key="2">
    <source>
        <dbReference type="EMBL" id="OSX67071.1"/>
    </source>
</evidence>
<dbReference type="OrthoDB" id="2685280at2759"/>
<organism evidence="2 3">
    <name type="scientific">Postia placenta MAD-698-R-SB12</name>
    <dbReference type="NCBI Taxonomy" id="670580"/>
    <lineage>
        <taxon>Eukaryota</taxon>
        <taxon>Fungi</taxon>
        <taxon>Dikarya</taxon>
        <taxon>Basidiomycota</taxon>
        <taxon>Agaricomycotina</taxon>
        <taxon>Agaricomycetes</taxon>
        <taxon>Polyporales</taxon>
        <taxon>Adustoporiaceae</taxon>
        <taxon>Rhodonia</taxon>
    </lineage>
</organism>
<feature type="region of interest" description="Disordered" evidence="1">
    <location>
        <begin position="70"/>
        <end position="94"/>
    </location>
</feature>
<dbReference type="EMBL" id="KZ110591">
    <property type="protein sequence ID" value="OSX67071.1"/>
    <property type="molecule type" value="Genomic_DNA"/>
</dbReference>
<sequence length="355" mass="38497">MLARSSQAVCSARTSALCIHPKPTPLFLRSNSSAAASTEPAPEAAPAPRKRTIPLANVFGDIEILSSRAPRTSTSAGSRNDFRPDLSWLGDDEFDGKAPIAQRMARRQLDIQNQSGRKSTAESPVDAQTPTPLFVPSRVNLSSANSTQHNDAERTRPRRERNDRQRASSGNTAAAGGQYAETYKERERPANRDRAREPRNTESLSSQPRTGEKPAALGVKKAMKSLAASEAAEDVRVTTVRPSSSDMPPIQTTDLEKLFGTADVSQAQPALSSTRLSGAARRVQHVLETTGGEYSRYLPPNLGRMAPEQLGPIAMARLHLGRRREVGLRMRQTALDVVQQMAVTKAADDVKQVTA</sequence>
<dbReference type="GeneID" id="36325087"/>
<evidence type="ECO:0000256" key="1">
    <source>
        <dbReference type="SAM" id="MobiDB-lite"/>
    </source>
</evidence>
<feature type="compositionally biased region" description="Basic and acidic residues" evidence="1">
    <location>
        <begin position="182"/>
        <end position="200"/>
    </location>
</feature>
<keyword evidence="3" id="KW-1185">Reference proteome</keyword>
<feature type="compositionally biased region" description="Polar residues" evidence="1">
    <location>
        <begin position="240"/>
        <end position="250"/>
    </location>
</feature>
<dbReference type="RefSeq" id="XP_024343865.1">
    <property type="nucleotide sequence ID" value="XM_024480137.1"/>
</dbReference>
<reference evidence="2 3" key="1">
    <citation type="submission" date="2017-04" db="EMBL/GenBank/DDBJ databases">
        <title>Genome Sequence of the Model Brown-Rot Fungus Postia placenta SB12.</title>
        <authorList>
            <consortium name="DOE Joint Genome Institute"/>
            <person name="Gaskell J."/>
            <person name="Kersten P."/>
            <person name="Larrondo L.F."/>
            <person name="Canessa P."/>
            <person name="Martinez D."/>
            <person name="Hibbett D."/>
            <person name="Schmoll M."/>
            <person name="Kubicek C.P."/>
            <person name="Martinez A.T."/>
            <person name="Yadav J."/>
            <person name="Master E."/>
            <person name="Magnuson J.K."/>
            <person name="James T."/>
            <person name="Yaver D."/>
            <person name="Berka R."/>
            <person name="Labutti K."/>
            <person name="Lipzen A."/>
            <person name="Aerts A."/>
            <person name="Barry K."/>
            <person name="Henrissat B."/>
            <person name="Blanchette R."/>
            <person name="Grigoriev I."/>
            <person name="Cullen D."/>
        </authorList>
    </citation>
    <scope>NUCLEOTIDE SEQUENCE [LARGE SCALE GENOMIC DNA]</scope>
    <source>
        <strain evidence="2 3">MAD-698-R-SB12</strain>
    </source>
</reference>
<feature type="compositionally biased region" description="Basic and acidic residues" evidence="1">
    <location>
        <begin position="150"/>
        <end position="166"/>
    </location>
</feature>
<gene>
    <name evidence="2" type="ORF">POSPLADRAFT_1051225</name>
</gene>
<evidence type="ECO:0000313" key="3">
    <source>
        <dbReference type="Proteomes" id="UP000194127"/>
    </source>
</evidence>
<proteinExistence type="predicted"/>
<accession>A0A1X6NEN2</accession>
<feature type="compositionally biased region" description="Polar residues" evidence="1">
    <location>
        <begin position="139"/>
        <end position="149"/>
    </location>
</feature>
<feature type="region of interest" description="Disordered" evidence="1">
    <location>
        <begin position="112"/>
        <end position="250"/>
    </location>
</feature>